<dbReference type="AlphaFoldDB" id="T1A1B4"/>
<protein>
    <submittedName>
        <fullName evidence="1">ISXo5 transposase</fullName>
    </submittedName>
</protein>
<accession>T1A1B4</accession>
<organism evidence="1">
    <name type="scientific">mine drainage metagenome</name>
    <dbReference type="NCBI Taxonomy" id="410659"/>
    <lineage>
        <taxon>unclassified sequences</taxon>
        <taxon>metagenomes</taxon>
        <taxon>ecological metagenomes</taxon>
    </lineage>
</organism>
<sequence length="77" mass="8361">MKHKLMQALSEREARRQLGGLVQIGDACLGDDRNNGKLGRGSKSKRTFVITKLAAQGHPLHAVITPRPGLTTQALMD</sequence>
<comment type="caution">
    <text evidence="1">The sequence shown here is derived from an EMBL/GenBank/DDBJ whole genome shotgun (WGS) entry which is preliminary data.</text>
</comment>
<reference evidence="1" key="1">
    <citation type="submission" date="2013-08" db="EMBL/GenBank/DDBJ databases">
        <authorList>
            <person name="Mendez C."/>
            <person name="Richter M."/>
            <person name="Ferrer M."/>
            <person name="Sanchez J."/>
        </authorList>
    </citation>
    <scope>NUCLEOTIDE SEQUENCE</scope>
</reference>
<evidence type="ECO:0000313" key="1">
    <source>
        <dbReference type="EMBL" id="EQD50728.1"/>
    </source>
</evidence>
<reference evidence="1" key="2">
    <citation type="journal article" date="2014" name="ISME J.">
        <title>Microbial stratification in low pH oxic and suboxic macroscopic growths along an acid mine drainage.</title>
        <authorList>
            <person name="Mendez-Garcia C."/>
            <person name="Mesa V."/>
            <person name="Sprenger R.R."/>
            <person name="Richter M."/>
            <person name="Diez M.S."/>
            <person name="Solano J."/>
            <person name="Bargiela R."/>
            <person name="Golyshina O.V."/>
            <person name="Manteca A."/>
            <person name="Ramos J.L."/>
            <person name="Gallego J.R."/>
            <person name="Llorente I."/>
            <person name="Martins Dos Santos V.A."/>
            <person name="Jensen O.N."/>
            <person name="Pelaez A.I."/>
            <person name="Sanchez J."/>
            <person name="Ferrer M."/>
        </authorList>
    </citation>
    <scope>NUCLEOTIDE SEQUENCE</scope>
</reference>
<name>T1A1B4_9ZZZZ</name>
<gene>
    <name evidence="1" type="ORF">B1A_13353</name>
</gene>
<proteinExistence type="predicted"/>
<dbReference type="EMBL" id="AUZX01009764">
    <property type="protein sequence ID" value="EQD50728.1"/>
    <property type="molecule type" value="Genomic_DNA"/>
</dbReference>